<keyword evidence="3" id="KW-0964">Secreted</keyword>
<proteinExistence type="inferred from homology"/>
<keyword evidence="4" id="KW-0372">Hormone</keyword>
<keyword evidence="8" id="KW-1185">Reference proteome</keyword>
<evidence type="ECO:0000259" key="6">
    <source>
        <dbReference type="Pfam" id="PF00473"/>
    </source>
</evidence>
<reference evidence="7" key="1">
    <citation type="submission" date="2025-08" db="UniProtKB">
        <authorList>
            <consortium name="Ensembl"/>
        </authorList>
    </citation>
    <scope>IDENTIFICATION</scope>
</reference>
<evidence type="ECO:0000256" key="1">
    <source>
        <dbReference type="ARBA" id="ARBA00004613"/>
    </source>
</evidence>
<dbReference type="InterPro" id="IPR000187">
    <property type="entry name" value="CRF"/>
</dbReference>
<evidence type="ECO:0000256" key="5">
    <source>
        <dbReference type="SAM" id="MobiDB-lite"/>
    </source>
</evidence>
<dbReference type="GO" id="GO:0005179">
    <property type="term" value="F:hormone activity"/>
    <property type="evidence" value="ECO:0007669"/>
    <property type="project" value="UniProtKB-KW"/>
</dbReference>
<accession>A0A8C6SZQ1</accession>
<dbReference type="AlphaFoldDB" id="A0A8C6SZQ1"/>
<evidence type="ECO:0000256" key="2">
    <source>
        <dbReference type="ARBA" id="ARBA00009287"/>
    </source>
</evidence>
<dbReference type="Proteomes" id="UP000694523">
    <property type="component" value="Unplaced"/>
</dbReference>
<evidence type="ECO:0000313" key="7">
    <source>
        <dbReference type="Ensembl" id="ENSNMLP00000014079.1"/>
    </source>
</evidence>
<reference evidence="7" key="2">
    <citation type="submission" date="2025-09" db="UniProtKB">
        <authorList>
            <consortium name="Ensembl"/>
        </authorList>
    </citation>
    <scope>IDENTIFICATION</scope>
</reference>
<comment type="subcellular location">
    <subcellularLocation>
        <location evidence="1">Secreted</location>
    </subcellularLocation>
</comment>
<evidence type="ECO:0000256" key="4">
    <source>
        <dbReference type="ARBA" id="ARBA00022702"/>
    </source>
</evidence>
<dbReference type="Pfam" id="PF00473">
    <property type="entry name" value="CRF"/>
    <property type="match status" value="1"/>
</dbReference>
<comment type="similarity">
    <text evidence="2">Belongs to the sauvagine/corticotropin-releasing factor/urotensin I family.</text>
</comment>
<protein>
    <recommendedName>
        <fullName evidence="6">Corticotropin-releasing factor domain-containing protein</fullName>
    </recommendedName>
</protein>
<name>A0A8C6SZQ1_9GOBI</name>
<dbReference type="Ensembl" id="ENSNMLT00000015849.1">
    <property type="protein sequence ID" value="ENSNMLP00000014079.1"/>
    <property type="gene ID" value="ENSNMLG00000009425.1"/>
</dbReference>
<feature type="domain" description="Corticotropin-releasing factor" evidence="6">
    <location>
        <begin position="95"/>
        <end position="130"/>
    </location>
</feature>
<evidence type="ECO:0000256" key="3">
    <source>
        <dbReference type="ARBA" id="ARBA00022525"/>
    </source>
</evidence>
<organism evidence="7 8">
    <name type="scientific">Neogobius melanostomus</name>
    <name type="common">round goby</name>
    <dbReference type="NCBI Taxonomy" id="47308"/>
    <lineage>
        <taxon>Eukaryota</taxon>
        <taxon>Metazoa</taxon>
        <taxon>Chordata</taxon>
        <taxon>Craniata</taxon>
        <taxon>Vertebrata</taxon>
        <taxon>Euteleostomi</taxon>
        <taxon>Actinopterygii</taxon>
        <taxon>Neopterygii</taxon>
        <taxon>Teleostei</taxon>
        <taxon>Neoteleostei</taxon>
        <taxon>Acanthomorphata</taxon>
        <taxon>Gobiaria</taxon>
        <taxon>Gobiiformes</taxon>
        <taxon>Gobioidei</taxon>
        <taxon>Gobiidae</taxon>
        <taxon>Benthophilinae</taxon>
        <taxon>Neogobiini</taxon>
        <taxon>Neogobius</taxon>
    </lineage>
</organism>
<dbReference type="Gene3D" id="6.10.250.1920">
    <property type="match status" value="1"/>
</dbReference>
<evidence type="ECO:0000313" key="8">
    <source>
        <dbReference type="Proteomes" id="UP000694523"/>
    </source>
</evidence>
<sequence length="132" mass="14819">MMDLHLSLQMPWELRRRCGSADTMSCVLWWFLALIGAVLVWSADSRPISVLSEMSPSHPLQLRLAERFSVSLPQGSEAPDTPTDTPPDTPRSMDLSLDLTFVLLREALQRAVSERLALQASTNQRIMEQIGK</sequence>
<dbReference type="GO" id="GO:0005576">
    <property type="term" value="C:extracellular region"/>
    <property type="evidence" value="ECO:0007669"/>
    <property type="project" value="UniProtKB-SubCell"/>
</dbReference>
<feature type="region of interest" description="Disordered" evidence="5">
    <location>
        <begin position="72"/>
        <end position="92"/>
    </location>
</feature>